<dbReference type="AlphaFoldDB" id="A0A059XPW7"/>
<feature type="binding site" evidence="6">
    <location>
        <position position="76"/>
    </location>
    <ligand>
        <name>Zn(2+)</name>
        <dbReference type="ChEBI" id="CHEBI:29105"/>
    </ligand>
</feature>
<dbReference type="InterPro" id="IPR043134">
    <property type="entry name" value="GTP-CH-I_N"/>
</dbReference>
<evidence type="ECO:0000256" key="3">
    <source>
        <dbReference type="ARBA" id="ARBA00008085"/>
    </source>
</evidence>
<comment type="pathway">
    <text evidence="2 6">Cofactor biosynthesis; 7,8-dihydroneopterin triphosphate biosynthesis; 7,8-dihydroneopterin triphosphate from GTP: step 1/1.</text>
</comment>
<dbReference type="OrthoDB" id="9801207at2"/>
<dbReference type="HOGENOM" id="CLU_049768_3_3_0"/>
<dbReference type="Pfam" id="PF01227">
    <property type="entry name" value="GTP_cyclohydroI"/>
    <property type="match status" value="1"/>
</dbReference>
<dbReference type="InterPro" id="IPR020602">
    <property type="entry name" value="GTP_CycHdrlase_I_dom"/>
</dbReference>
<dbReference type="KEGG" id="lfp:Y981_07205"/>
<keyword evidence="5 6" id="KW-0378">Hydrolase</keyword>
<reference evidence="9" key="1">
    <citation type="submission" date="2014-02" db="EMBL/GenBank/DDBJ databases">
        <title>Complete genome sequence and comparative genomic analysis of the nitrogen-fixing bacterium Leptospirillum ferriphilum YSK.</title>
        <authorList>
            <person name="Guo X."/>
            <person name="Yin H."/>
            <person name="Liang Y."/>
            <person name="Hu Q."/>
            <person name="Ma L."/>
            <person name="Xiao Y."/>
            <person name="Zhang X."/>
            <person name="Qiu G."/>
            <person name="Liu X."/>
        </authorList>
    </citation>
    <scope>NUCLEOTIDE SEQUENCE [LARGE SCALE GENOMIC DNA]</scope>
    <source>
        <strain evidence="9">YSK</strain>
    </source>
</reference>
<dbReference type="Gene3D" id="1.10.286.10">
    <property type="match status" value="1"/>
</dbReference>
<comment type="subunit">
    <text evidence="6">Homopolymer.</text>
</comment>
<dbReference type="PANTHER" id="PTHR11109">
    <property type="entry name" value="GTP CYCLOHYDROLASE I"/>
    <property type="match status" value="1"/>
</dbReference>
<sequence>MIDPEKIEQGVRLILEGIGEDALRPGLKETPRRIAELYRDLFRGLDPALPRPLSLIEGEEFDEMIALAGVPFHSMCEHHFLPFFGKAHIAYIPKEGRMTGLSDLARMLDLYARRPQIQERLTSQLADRIVETLTPQGVMVVLEAEHLCLSMRGIKKPGVPIVTSAVRGIFRKNAKTRQEFLSLIRLDGPGR</sequence>
<keyword evidence="4 6" id="KW-0554">One-carbon metabolism</keyword>
<dbReference type="Gene3D" id="3.30.1130.10">
    <property type="match status" value="1"/>
</dbReference>
<dbReference type="NCBIfam" id="NF006825">
    <property type="entry name" value="PRK09347.1-2"/>
    <property type="match status" value="1"/>
</dbReference>
<dbReference type="Proteomes" id="UP000027059">
    <property type="component" value="Chromosome"/>
</dbReference>
<dbReference type="HAMAP" id="MF_00223">
    <property type="entry name" value="FolE"/>
    <property type="match status" value="1"/>
</dbReference>
<evidence type="ECO:0000256" key="6">
    <source>
        <dbReference type="HAMAP-Rule" id="MF_00223"/>
    </source>
</evidence>
<keyword evidence="6" id="KW-0479">Metal-binding</keyword>
<keyword evidence="9" id="KW-1185">Reference proteome</keyword>
<dbReference type="GO" id="GO:0006729">
    <property type="term" value="P:tetrahydrobiopterin biosynthetic process"/>
    <property type="evidence" value="ECO:0007669"/>
    <property type="project" value="TreeGrafter"/>
</dbReference>
<evidence type="ECO:0000256" key="5">
    <source>
        <dbReference type="ARBA" id="ARBA00022801"/>
    </source>
</evidence>
<dbReference type="GO" id="GO:0046654">
    <property type="term" value="P:tetrahydrofolate biosynthetic process"/>
    <property type="evidence" value="ECO:0007669"/>
    <property type="project" value="UniProtKB-UniRule"/>
</dbReference>
<feature type="binding site" evidence="6">
    <location>
        <position position="79"/>
    </location>
    <ligand>
        <name>Zn(2+)</name>
        <dbReference type="ChEBI" id="CHEBI:29105"/>
    </ligand>
</feature>
<dbReference type="GO" id="GO:0005737">
    <property type="term" value="C:cytoplasm"/>
    <property type="evidence" value="ECO:0007669"/>
    <property type="project" value="TreeGrafter"/>
</dbReference>
<comment type="similarity">
    <text evidence="3 6">Belongs to the GTP cyclohydrolase I family.</text>
</comment>
<dbReference type="InterPro" id="IPR001474">
    <property type="entry name" value="GTP_CycHdrlase_I"/>
</dbReference>
<reference evidence="8 9" key="2">
    <citation type="journal article" date="2015" name="Biomed. Res. Int.">
        <title>Effects of Arsenite Resistance on the Growth and Functional Gene Expression of Leptospirillum ferriphilum and Acidithiobacillus thiooxidans in Pure Culture and Coculture.</title>
        <authorList>
            <person name="Jiang H."/>
            <person name="Liang Y."/>
            <person name="Yin H."/>
            <person name="Xiao Y."/>
            <person name="Guo X."/>
            <person name="Xu Y."/>
            <person name="Hu Q."/>
            <person name="Liu H."/>
            <person name="Liu X."/>
        </authorList>
    </citation>
    <scope>NUCLEOTIDE SEQUENCE [LARGE SCALE GENOMIC DNA]</scope>
    <source>
        <strain evidence="8 9">YSK</strain>
    </source>
</reference>
<protein>
    <recommendedName>
        <fullName evidence="6">GTP cyclohydrolase 1</fullName>
        <ecNumber evidence="6">3.5.4.16</ecNumber>
    </recommendedName>
    <alternativeName>
        <fullName evidence="6">GTP cyclohydrolase I</fullName>
        <shortName evidence="6">GTP-CH-I</shortName>
    </alternativeName>
</protein>
<dbReference type="GO" id="GO:0008270">
    <property type="term" value="F:zinc ion binding"/>
    <property type="evidence" value="ECO:0007669"/>
    <property type="project" value="UniProtKB-UniRule"/>
</dbReference>
<feature type="domain" description="GTP cyclohydrolase I" evidence="7">
    <location>
        <begin position="7"/>
        <end position="185"/>
    </location>
</feature>
<evidence type="ECO:0000313" key="8">
    <source>
        <dbReference type="EMBL" id="AIA30614.1"/>
    </source>
</evidence>
<name>A0A059XPW7_9BACT</name>
<dbReference type="SUPFAM" id="SSF55620">
    <property type="entry name" value="Tetrahydrobiopterin biosynthesis enzymes-like"/>
    <property type="match status" value="1"/>
</dbReference>
<dbReference type="RefSeq" id="WP_023525378.1">
    <property type="nucleotide sequence ID" value="NZ_CP007243.1"/>
</dbReference>
<dbReference type="GO" id="GO:0006730">
    <property type="term" value="P:one-carbon metabolic process"/>
    <property type="evidence" value="ECO:0007669"/>
    <property type="project" value="UniProtKB-UniRule"/>
</dbReference>
<accession>A0A059XPW7</accession>
<dbReference type="NCBIfam" id="TIGR00063">
    <property type="entry name" value="folE"/>
    <property type="match status" value="1"/>
</dbReference>
<dbReference type="InterPro" id="IPR043133">
    <property type="entry name" value="GTP-CH-I_C/QueF"/>
</dbReference>
<keyword evidence="6" id="KW-0862">Zinc</keyword>
<dbReference type="EC" id="3.5.4.16" evidence="6"/>
<dbReference type="PANTHER" id="PTHR11109:SF7">
    <property type="entry name" value="GTP CYCLOHYDROLASE 1"/>
    <property type="match status" value="1"/>
</dbReference>
<proteinExistence type="inferred from homology"/>
<keyword evidence="6" id="KW-0342">GTP-binding</keyword>
<evidence type="ECO:0000256" key="4">
    <source>
        <dbReference type="ARBA" id="ARBA00022563"/>
    </source>
</evidence>
<gene>
    <name evidence="6" type="primary">folE</name>
    <name evidence="8" type="ORF">Y981_07205</name>
</gene>
<evidence type="ECO:0000256" key="1">
    <source>
        <dbReference type="ARBA" id="ARBA00001052"/>
    </source>
</evidence>
<comment type="catalytic activity">
    <reaction evidence="1 6">
        <text>GTP + H2O = 7,8-dihydroneopterin 3'-triphosphate + formate + H(+)</text>
        <dbReference type="Rhea" id="RHEA:17473"/>
        <dbReference type="ChEBI" id="CHEBI:15377"/>
        <dbReference type="ChEBI" id="CHEBI:15378"/>
        <dbReference type="ChEBI" id="CHEBI:15740"/>
        <dbReference type="ChEBI" id="CHEBI:37565"/>
        <dbReference type="ChEBI" id="CHEBI:58462"/>
        <dbReference type="EC" id="3.5.4.16"/>
    </reaction>
</comment>
<feature type="binding site" evidence="6">
    <location>
        <position position="148"/>
    </location>
    <ligand>
        <name>Zn(2+)</name>
        <dbReference type="ChEBI" id="CHEBI:29105"/>
    </ligand>
</feature>
<dbReference type="FunFam" id="3.30.1130.10:FF:000001">
    <property type="entry name" value="GTP cyclohydrolase 1"/>
    <property type="match status" value="1"/>
</dbReference>
<dbReference type="GO" id="GO:0005525">
    <property type="term" value="F:GTP binding"/>
    <property type="evidence" value="ECO:0007669"/>
    <property type="project" value="UniProtKB-KW"/>
</dbReference>
<keyword evidence="6" id="KW-0547">Nucleotide-binding</keyword>
<dbReference type="NCBIfam" id="NF006826">
    <property type="entry name" value="PRK09347.1-3"/>
    <property type="match status" value="1"/>
</dbReference>
<dbReference type="PROSITE" id="PS00860">
    <property type="entry name" value="GTP_CYCLOHYDROL_1_2"/>
    <property type="match status" value="1"/>
</dbReference>
<dbReference type="UniPathway" id="UPA00848">
    <property type="reaction ID" value="UER00151"/>
</dbReference>
<organism evidence="8 9">
    <name type="scientific">Leptospirillum ferriphilum YSK</name>
    <dbReference type="NCBI Taxonomy" id="1441628"/>
    <lineage>
        <taxon>Bacteria</taxon>
        <taxon>Pseudomonadati</taxon>
        <taxon>Nitrospirota</taxon>
        <taxon>Nitrospiria</taxon>
        <taxon>Nitrospirales</taxon>
        <taxon>Nitrospiraceae</taxon>
        <taxon>Leptospirillum</taxon>
    </lineage>
</organism>
<dbReference type="InterPro" id="IPR018234">
    <property type="entry name" value="GTP_CycHdrlase_I_CS"/>
</dbReference>
<evidence type="ECO:0000259" key="7">
    <source>
        <dbReference type="Pfam" id="PF01227"/>
    </source>
</evidence>
<evidence type="ECO:0000313" key="9">
    <source>
        <dbReference type="Proteomes" id="UP000027059"/>
    </source>
</evidence>
<dbReference type="GO" id="GO:0003934">
    <property type="term" value="F:GTP cyclohydrolase I activity"/>
    <property type="evidence" value="ECO:0007669"/>
    <property type="project" value="UniProtKB-UniRule"/>
</dbReference>
<evidence type="ECO:0000256" key="2">
    <source>
        <dbReference type="ARBA" id="ARBA00005080"/>
    </source>
</evidence>
<dbReference type="EMBL" id="CP007243">
    <property type="protein sequence ID" value="AIA30614.1"/>
    <property type="molecule type" value="Genomic_DNA"/>
</dbReference>